<dbReference type="Gene3D" id="3.40.50.1820">
    <property type="entry name" value="alpha/beta hydrolase"/>
    <property type="match status" value="1"/>
</dbReference>
<accession>A0A8J1T903</accession>
<keyword evidence="2" id="KW-1185">Reference proteome</keyword>
<sequence>MNLSFTLFCVSVFVGLATGTRTVVLEPVKSEPGLENVALILVPGAFLKGEQYEALGRRIQAMSPHRLWVGLTTDYWFDFPSPLQIDGAVNDALKEMKGKGLPEGAALYLGGHSAGGGNVESFAGENTKMLSGIMFFGSYMKGSDLVSYPLPVLTLTGDLDGMARVTKIAQEFRKLEKAVDNNKDGALELKYPVVTMDGVNHGQYATGEMPPAVKEYDIPARVDGSIAQTKMANAIVQFMVHTLQKPTNLIKNAATWLQARYQDNEKRMQPIIEALEIENNPSNGELSPWAEKVQYLLSGLEKGDWNKLKVNRAVDDNGIEFRFAKATISSTKDQSSVNVVAKRDMPFGYEASGLYNQTADVIQLKMITAEEIRKSLAMQPDQTLDVSCKKVNKASLEWVWSRVSSSGKQRFEDTNRTIVFLDDNVVSDYEEQGLDFSKREKSIVIRSSNYVVGKQRECNLLSPARLLEFILIDSLK</sequence>
<dbReference type="AlphaFoldDB" id="A0A8J1T903"/>
<dbReference type="InterPro" id="IPR029058">
    <property type="entry name" value="AB_hydrolase_fold"/>
</dbReference>
<proteinExistence type="predicted"/>
<name>A0A8J1T903_OWEFU</name>
<dbReference type="Proteomes" id="UP000749559">
    <property type="component" value="Unassembled WGS sequence"/>
</dbReference>
<gene>
    <name evidence="1" type="ORF">OFUS_LOCUS9835</name>
</gene>
<dbReference type="InterPro" id="IPR029059">
    <property type="entry name" value="AB_hydrolase_5"/>
</dbReference>
<dbReference type="OrthoDB" id="188124at2759"/>
<dbReference type="EMBL" id="CAIIXF020000005">
    <property type="protein sequence ID" value="CAH1783495.1"/>
    <property type="molecule type" value="Genomic_DNA"/>
</dbReference>
<protein>
    <submittedName>
        <fullName evidence="1">Uncharacterized protein</fullName>
    </submittedName>
</protein>
<organism evidence="1 2">
    <name type="scientific">Owenia fusiformis</name>
    <name type="common">Polychaete worm</name>
    <dbReference type="NCBI Taxonomy" id="6347"/>
    <lineage>
        <taxon>Eukaryota</taxon>
        <taxon>Metazoa</taxon>
        <taxon>Spiralia</taxon>
        <taxon>Lophotrochozoa</taxon>
        <taxon>Annelida</taxon>
        <taxon>Polychaeta</taxon>
        <taxon>Sedentaria</taxon>
        <taxon>Canalipalpata</taxon>
        <taxon>Sabellida</taxon>
        <taxon>Oweniida</taxon>
        <taxon>Oweniidae</taxon>
        <taxon>Owenia</taxon>
    </lineage>
</organism>
<dbReference type="SUPFAM" id="SSF53474">
    <property type="entry name" value="alpha/beta-Hydrolases"/>
    <property type="match status" value="1"/>
</dbReference>
<comment type="caution">
    <text evidence="1">The sequence shown here is derived from an EMBL/GenBank/DDBJ whole genome shotgun (WGS) entry which is preliminary data.</text>
</comment>
<reference evidence="1" key="1">
    <citation type="submission" date="2022-03" db="EMBL/GenBank/DDBJ databases">
        <authorList>
            <person name="Martin C."/>
        </authorList>
    </citation>
    <scope>NUCLEOTIDE SEQUENCE</scope>
</reference>
<dbReference type="Pfam" id="PF12695">
    <property type="entry name" value="Abhydrolase_5"/>
    <property type="match status" value="1"/>
</dbReference>
<evidence type="ECO:0000313" key="1">
    <source>
        <dbReference type="EMBL" id="CAH1783495.1"/>
    </source>
</evidence>
<dbReference type="GO" id="GO:0016787">
    <property type="term" value="F:hydrolase activity"/>
    <property type="evidence" value="ECO:0007669"/>
    <property type="project" value="InterPro"/>
</dbReference>
<evidence type="ECO:0000313" key="2">
    <source>
        <dbReference type="Proteomes" id="UP000749559"/>
    </source>
</evidence>